<dbReference type="Proteomes" id="UP001176940">
    <property type="component" value="Unassembled WGS sequence"/>
</dbReference>
<dbReference type="InterPro" id="IPR050918">
    <property type="entry name" value="CNF-like_PLA2_Inhibitor"/>
</dbReference>
<comment type="subcellular location">
    <subcellularLocation>
        <location evidence="1">Secreted</location>
    </subcellularLocation>
</comment>
<keyword evidence="6" id="KW-1185">Reference proteome</keyword>
<dbReference type="PROSITE" id="PS51257">
    <property type="entry name" value="PROKAR_LIPOPROTEIN"/>
    <property type="match status" value="1"/>
</dbReference>
<dbReference type="PANTHER" id="PTHR20914">
    <property type="entry name" value="LY6/PLAUR DOMAIN-CONTAINING PROTEIN 8"/>
    <property type="match status" value="1"/>
</dbReference>
<dbReference type="Gene3D" id="2.10.60.10">
    <property type="entry name" value="CD59"/>
    <property type="match status" value="2"/>
</dbReference>
<dbReference type="PANTHER" id="PTHR20914:SF25">
    <property type="entry name" value="PHOSPHOLIPASE A2 INHIBITOR AND LY6_PLAUR DOMAIN-CONTAINING PROTEIN"/>
    <property type="match status" value="1"/>
</dbReference>
<name>A0ABN9L2M8_9NEOB</name>
<evidence type="ECO:0000259" key="4">
    <source>
        <dbReference type="Pfam" id="PF00021"/>
    </source>
</evidence>
<evidence type="ECO:0000256" key="1">
    <source>
        <dbReference type="ARBA" id="ARBA00004613"/>
    </source>
</evidence>
<accession>A0ABN9L2M8</accession>
<keyword evidence="3" id="KW-0732">Signal</keyword>
<evidence type="ECO:0000313" key="5">
    <source>
        <dbReference type="EMBL" id="CAJ0931641.1"/>
    </source>
</evidence>
<evidence type="ECO:0000256" key="3">
    <source>
        <dbReference type="SAM" id="SignalP"/>
    </source>
</evidence>
<sequence>MKMLLPFVVFMFNFYFTGLSLSCVECSIDAATSCNGNVTTCIGAELCMSTITQTTAADGQKTFTFDRYCGDAAQCNTMGSLTSFLSTETNSTCCNKDSCTPPQPTLTKREASENSVQCEVCLAHSTTQCLPSNVRNCTGDEKYCALYKIKSGTEKTVIMGCASESFCRSAQTQKLVNGKDIRVVASCVRNRSDSLKAQVVYLLPLLLGVLVHGV</sequence>
<dbReference type="InterPro" id="IPR045860">
    <property type="entry name" value="Snake_toxin-like_sf"/>
</dbReference>
<dbReference type="Pfam" id="PF00021">
    <property type="entry name" value="UPAR_LY6"/>
    <property type="match status" value="2"/>
</dbReference>
<dbReference type="InterPro" id="IPR016054">
    <property type="entry name" value="LY6_UPA_recep-like"/>
</dbReference>
<dbReference type="SUPFAM" id="SSF57302">
    <property type="entry name" value="Snake toxin-like"/>
    <property type="match status" value="2"/>
</dbReference>
<keyword evidence="2" id="KW-0964">Secreted</keyword>
<feature type="chain" id="PRO_5045592813" description="UPAR/Ly6 domain-containing protein" evidence="3">
    <location>
        <begin position="21"/>
        <end position="214"/>
    </location>
</feature>
<feature type="domain" description="UPAR/Ly6" evidence="4">
    <location>
        <begin position="20"/>
        <end position="100"/>
    </location>
</feature>
<evidence type="ECO:0000256" key="2">
    <source>
        <dbReference type="ARBA" id="ARBA00022525"/>
    </source>
</evidence>
<evidence type="ECO:0000313" key="6">
    <source>
        <dbReference type="Proteomes" id="UP001176940"/>
    </source>
</evidence>
<reference evidence="5" key="1">
    <citation type="submission" date="2023-07" db="EMBL/GenBank/DDBJ databases">
        <authorList>
            <person name="Stuckert A."/>
        </authorList>
    </citation>
    <scope>NUCLEOTIDE SEQUENCE</scope>
</reference>
<organism evidence="5 6">
    <name type="scientific">Ranitomeya imitator</name>
    <name type="common">mimic poison frog</name>
    <dbReference type="NCBI Taxonomy" id="111125"/>
    <lineage>
        <taxon>Eukaryota</taxon>
        <taxon>Metazoa</taxon>
        <taxon>Chordata</taxon>
        <taxon>Craniata</taxon>
        <taxon>Vertebrata</taxon>
        <taxon>Euteleostomi</taxon>
        <taxon>Amphibia</taxon>
        <taxon>Batrachia</taxon>
        <taxon>Anura</taxon>
        <taxon>Neobatrachia</taxon>
        <taxon>Hyloidea</taxon>
        <taxon>Dendrobatidae</taxon>
        <taxon>Dendrobatinae</taxon>
        <taxon>Ranitomeya</taxon>
    </lineage>
</organism>
<dbReference type="EMBL" id="CAUEEQ010007888">
    <property type="protein sequence ID" value="CAJ0931641.1"/>
    <property type="molecule type" value="Genomic_DNA"/>
</dbReference>
<gene>
    <name evidence="5" type="ORF">RIMI_LOCUS4793371</name>
</gene>
<feature type="signal peptide" evidence="3">
    <location>
        <begin position="1"/>
        <end position="20"/>
    </location>
</feature>
<feature type="domain" description="UPAR/Ly6" evidence="4">
    <location>
        <begin position="115"/>
        <end position="187"/>
    </location>
</feature>
<comment type="caution">
    <text evidence="5">The sequence shown here is derived from an EMBL/GenBank/DDBJ whole genome shotgun (WGS) entry which is preliminary data.</text>
</comment>
<protein>
    <recommendedName>
        <fullName evidence="4">UPAR/Ly6 domain-containing protein</fullName>
    </recommendedName>
</protein>
<proteinExistence type="predicted"/>